<sequence>MESGMRPQCKATDVPGNNYLPNMGEIGSAADPISPGALGLVQGLVRPSD</sequence>
<evidence type="ECO:0000313" key="1">
    <source>
        <dbReference type="EMBL" id="MDR6233616.1"/>
    </source>
</evidence>
<gene>
    <name evidence="1" type="ORF">QE440_001357</name>
</gene>
<name>A0AAJ2BLS0_9PSED</name>
<protein>
    <submittedName>
        <fullName evidence="1">Uncharacterized protein</fullName>
    </submittedName>
</protein>
<evidence type="ECO:0000313" key="2">
    <source>
        <dbReference type="Proteomes" id="UP001268036"/>
    </source>
</evidence>
<organism evidence="1 2">
    <name type="scientific">Pseudomonas oryzihabitans</name>
    <dbReference type="NCBI Taxonomy" id="47885"/>
    <lineage>
        <taxon>Bacteria</taxon>
        <taxon>Pseudomonadati</taxon>
        <taxon>Pseudomonadota</taxon>
        <taxon>Gammaproteobacteria</taxon>
        <taxon>Pseudomonadales</taxon>
        <taxon>Pseudomonadaceae</taxon>
        <taxon>Pseudomonas</taxon>
    </lineage>
</organism>
<dbReference type="EMBL" id="JAVJAF010000001">
    <property type="protein sequence ID" value="MDR6233616.1"/>
    <property type="molecule type" value="Genomic_DNA"/>
</dbReference>
<comment type="caution">
    <text evidence="1">The sequence shown here is derived from an EMBL/GenBank/DDBJ whole genome shotgun (WGS) entry which is preliminary data.</text>
</comment>
<reference evidence="1" key="1">
    <citation type="submission" date="2023-08" db="EMBL/GenBank/DDBJ databases">
        <title>Functional and genomic diversity of the sorghum phyllosphere microbiome.</title>
        <authorList>
            <person name="Shade A."/>
        </authorList>
    </citation>
    <scope>NUCLEOTIDE SEQUENCE</scope>
    <source>
        <strain evidence="1">SORGH_AS_0201</strain>
    </source>
</reference>
<accession>A0AAJ2BLS0</accession>
<dbReference type="Proteomes" id="UP001268036">
    <property type="component" value="Unassembled WGS sequence"/>
</dbReference>
<dbReference type="AlphaFoldDB" id="A0AAJ2BLS0"/>
<proteinExistence type="predicted"/>